<dbReference type="HOGENOM" id="CLU_3069725_0_0_1"/>
<sequence length="53" mass="5810">MASFSVTSFDTSVRNVVSSTRKILCDGLPIATQVDPKVFLLGKNHAPGRERVY</sequence>
<name>M2YJK4_PSEFD</name>
<evidence type="ECO:0000313" key="1">
    <source>
        <dbReference type="EMBL" id="EME77930.1"/>
    </source>
</evidence>
<dbReference type="EMBL" id="KB446564">
    <property type="protein sequence ID" value="EME77930.1"/>
    <property type="molecule type" value="Genomic_DNA"/>
</dbReference>
<proteinExistence type="predicted"/>
<dbReference type="KEGG" id="pfj:MYCFIDRAFT_184106"/>
<accession>M2YJK4</accession>
<dbReference type="VEuPathDB" id="FungiDB:MYCFIDRAFT_184106"/>
<dbReference type="GeneID" id="19334711"/>
<dbReference type="AlphaFoldDB" id="M2YJK4"/>
<dbReference type="Proteomes" id="UP000016932">
    <property type="component" value="Unassembled WGS sequence"/>
</dbReference>
<gene>
    <name evidence="1" type="ORF">MYCFIDRAFT_184106</name>
</gene>
<organism evidence="1 2">
    <name type="scientific">Pseudocercospora fijiensis (strain CIRAD86)</name>
    <name type="common">Black leaf streak disease fungus</name>
    <name type="synonym">Mycosphaerella fijiensis</name>
    <dbReference type="NCBI Taxonomy" id="383855"/>
    <lineage>
        <taxon>Eukaryota</taxon>
        <taxon>Fungi</taxon>
        <taxon>Dikarya</taxon>
        <taxon>Ascomycota</taxon>
        <taxon>Pezizomycotina</taxon>
        <taxon>Dothideomycetes</taxon>
        <taxon>Dothideomycetidae</taxon>
        <taxon>Mycosphaerellales</taxon>
        <taxon>Mycosphaerellaceae</taxon>
        <taxon>Pseudocercospora</taxon>
    </lineage>
</organism>
<reference evidence="1 2" key="1">
    <citation type="journal article" date="2012" name="PLoS Pathog.">
        <title>Diverse lifestyles and strategies of plant pathogenesis encoded in the genomes of eighteen Dothideomycetes fungi.</title>
        <authorList>
            <person name="Ohm R.A."/>
            <person name="Feau N."/>
            <person name="Henrissat B."/>
            <person name="Schoch C.L."/>
            <person name="Horwitz B.A."/>
            <person name="Barry K.W."/>
            <person name="Condon B.J."/>
            <person name="Copeland A.C."/>
            <person name="Dhillon B."/>
            <person name="Glaser F."/>
            <person name="Hesse C.N."/>
            <person name="Kosti I."/>
            <person name="LaButti K."/>
            <person name="Lindquist E.A."/>
            <person name="Lucas S."/>
            <person name="Salamov A.A."/>
            <person name="Bradshaw R.E."/>
            <person name="Ciuffetti L."/>
            <person name="Hamelin R.C."/>
            <person name="Kema G.H.J."/>
            <person name="Lawrence C."/>
            <person name="Scott J.A."/>
            <person name="Spatafora J.W."/>
            <person name="Turgeon B.G."/>
            <person name="de Wit P.J.G.M."/>
            <person name="Zhong S."/>
            <person name="Goodwin S.B."/>
            <person name="Grigoriev I.V."/>
        </authorList>
    </citation>
    <scope>NUCLEOTIDE SEQUENCE [LARGE SCALE GENOMIC DNA]</scope>
    <source>
        <strain evidence="1 2">CIRAD86</strain>
    </source>
</reference>
<keyword evidence="2" id="KW-1185">Reference proteome</keyword>
<protein>
    <submittedName>
        <fullName evidence="1">Uncharacterized protein</fullName>
    </submittedName>
</protein>
<dbReference type="RefSeq" id="XP_007931669.1">
    <property type="nucleotide sequence ID" value="XM_007933478.1"/>
</dbReference>
<evidence type="ECO:0000313" key="2">
    <source>
        <dbReference type="Proteomes" id="UP000016932"/>
    </source>
</evidence>